<keyword evidence="4" id="KW-1185">Reference proteome</keyword>
<dbReference type="PANTHER" id="PTHR23077">
    <property type="entry name" value="AAA-FAMILY ATPASE"/>
    <property type="match status" value="1"/>
</dbReference>
<organism evidence="3 4">
    <name type="scientific">Somion occarium</name>
    <dbReference type="NCBI Taxonomy" id="3059160"/>
    <lineage>
        <taxon>Eukaryota</taxon>
        <taxon>Fungi</taxon>
        <taxon>Dikarya</taxon>
        <taxon>Basidiomycota</taxon>
        <taxon>Agaricomycotina</taxon>
        <taxon>Agaricomycetes</taxon>
        <taxon>Polyporales</taxon>
        <taxon>Cerrenaceae</taxon>
        <taxon>Somion</taxon>
    </lineage>
</organism>
<name>A0ABP1D6F2_9APHY</name>
<keyword evidence="1" id="KW-0067">ATP-binding</keyword>
<dbReference type="PANTHER" id="PTHR23077:SF132">
    <property type="entry name" value="ATP-DEPENDENT ZN PROTEASE"/>
    <property type="match status" value="1"/>
</dbReference>
<dbReference type="InterPro" id="IPR050168">
    <property type="entry name" value="AAA_ATPase_domain"/>
</dbReference>
<dbReference type="Pfam" id="PF00004">
    <property type="entry name" value="AAA"/>
    <property type="match status" value="1"/>
</dbReference>
<reference evidence="4" key="1">
    <citation type="submission" date="2024-04" db="EMBL/GenBank/DDBJ databases">
        <authorList>
            <person name="Shaw F."/>
            <person name="Minotto A."/>
        </authorList>
    </citation>
    <scope>NUCLEOTIDE SEQUENCE [LARGE SCALE GENOMIC DNA]</scope>
</reference>
<dbReference type="SMART" id="SM00382">
    <property type="entry name" value="AAA"/>
    <property type="match status" value="1"/>
</dbReference>
<feature type="domain" description="AAA+ ATPase" evidence="2">
    <location>
        <begin position="205"/>
        <end position="328"/>
    </location>
</feature>
<dbReference type="EMBL" id="OZ037945">
    <property type="protein sequence ID" value="CAL1702509.1"/>
    <property type="molecule type" value="Genomic_DNA"/>
</dbReference>
<sequence length="467" mass="53233">MISDFSSVLSATFGQTIPHPDLTLIRELKRIHPNSQIVATTEGRDTTFPILEYLESINIRAEIVKSDSHASFEYDSSKEFRKVLPMIIAGITTFTYVQTNFHAYKVMWNYAMSMHFFYAFVFEADDDSLGRQLASEVYKWAEKLKEEIWVYEEGRWAKNEDMFRAIRAASWDDVVLHPSFKEGIRRDTETFFNSQEIYRSLGITWKRGILLLGPPGNGKTESIKALLNEFPNAALYVKSFSTPYGPEYGVRGIFEKARKHAPCILVLEDLDSMVTDEVRSFFLNEMDGLAQNEGILTIATSNHPERIDDAILNRPSRFDVKYDYTLPDFELRQAFASKWIRKIGGLGSIAGGGSGVTFTNSSADLVKKLAEKTEGWTFAFLKELFISFLLRIAHDSSLRKRENCSHIEQHSPDDVLMDQVDKLSAQILHVRKEEEGKDFKPAKVEGLGRWLPPFLDTPSRGRSAQAF</sequence>
<accession>A0ABP1D6F2</accession>
<evidence type="ECO:0000313" key="3">
    <source>
        <dbReference type="EMBL" id="CAL1702509.1"/>
    </source>
</evidence>
<keyword evidence="1" id="KW-0547">Nucleotide-binding</keyword>
<dbReference type="SUPFAM" id="SSF52540">
    <property type="entry name" value="P-loop containing nucleoside triphosphate hydrolases"/>
    <property type="match status" value="1"/>
</dbReference>
<gene>
    <name evidence="3" type="ORF">GFSPODELE1_LOCUS4077</name>
</gene>
<dbReference type="Proteomes" id="UP001497453">
    <property type="component" value="Chromosome 2"/>
</dbReference>
<proteinExistence type="inferred from homology"/>
<protein>
    <recommendedName>
        <fullName evidence="2">AAA+ ATPase domain-containing protein</fullName>
    </recommendedName>
</protein>
<evidence type="ECO:0000259" key="2">
    <source>
        <dbReference type="SMART" id="SM00382"/>
    </source>
</evidence>
<evidence type="ECO:0000256" key="1">
    <source>
        <dbReference type="RuleBase" id="RU003651"/>
    </source>
</evidence>
<comment type="similarity">
    <text evidence="1">Belongs to the AAA ATPase family.</text>
</comment>
<dbReference type="InterPro" id="IPR003959">
    <property type="entry name" value="ATPase_AAA_core"/>
</dbReference>
<evidence type="ECO:0000313" key="4">
    <source>
        <dbReference type="Proteomes" id="UP001497453"/>
    </source>
</evidence>
<dbReference type="CDD" id="cd19481">
    <property type="entry name" value="RecA-like_protease"/>
    <property type="match status" value="1"/>
</dbReference>
<dbReference type="Gene3D" id="3.40.50.300">
    <property type="entry name" value="P-loop containing nucleotide triphosphate hydrolases"/>
    <property type="match status" value="1"/>
</dbReference>
<dbReference type="InterPro" id="IPR003960">
    <property type="entry name" value="ATPase_AAA_CS"/>
</dbReference>
<dbReference type="PROSITE" id="PS00674">
    <property type="entry name" value="AAA"/>
    <property type="match status" value="1"/>
</dbReference>
<dbReference type="InterPro" id="IPR027417">
    <property type="entry name" value="P-loop_NTPase"/>
</dbReference>
<dbReference type="InterPro" id="IPR003593">
    <property type="entry name" value="AAA+_ATPase"/>
</dbReference>